<dbReference type="AlphaFoldDB" id="A0A0A5I6D6"/>
<accession>A0A0A5I6D6</accession>
<comment type="caution">
    <text evidence="1">The sequence shown here is derived from an EMBL/GenBank/DDBJ whole genome shotgun (WGS) entry which is preliminary data.</text>
</comment>
<organism evidence="1 2">
    <name type="scientific">Pontibacillus halophilus JSM 076056 = DSM 19796</name>
    <dbReference type="NCBI Taxonomy" id="1385510"/>
    <lineage>
        <taxon>Bacteria</taxon>
        <taxon>Bacillati</taxon>
        <taxon>Bacillota</taxon>
        <taxon>Bacilli</taxon>
        <taxon>Bacillales</taxon>
        <taxon>Bacillaceae</taxon>
        <taxon>Pontibacillus</taxon>
    </lineage>
</organism>
<name>A0A0A5I6D6_9BACI</name>
<dbReference type="Proteomes" id="UP000030528">
    <property type="component" value="Unassembled WGS sequence"/>
</dbReference>
<dbReference type="EMBL" id="AVPE01000010">
    <property type="protein sequence ID" value="KGX91392.1"/>
    <property type="molecule type" value="Genomic_DNA"/>
</dbReference>
<proteinExistence type="predicted"/>
<evidence type="ECO:0000313" key="2">
    <source>
        <dbReference type="Proteomes" id="UP000030528"/>
    </source>
</evidence>
<evidence type="ECO:0000313" key="1">
    <source>
        <dbReference type="EMBL" id="KGX91392.1"/>
    </source>
</evidence>
<sequence>MRSIVNTRFNVGHEAVIPTQDGMMPVQVEDIRVIIKEAGVASIAYKVRGQNRNINEYLWISEEDLKKWNEQFVN</sequence>
<protein>
    <submittedName>
        <fullName evidence="1">Uncharacterized protein</fullName>
    </submittedName>
</protein>
<dbReference type="RefSeq" id="WP_026800853.1">
    <property type="nucleotide sequence ID" value="NZ_AULI01000010.1"/>
</dbReference>
<reference evidence="1 2" key="1">
    <citation type="submission" date="2013-08" db="EMBL/GenBank/DDBJ databases">
        <authorList>
            <person name="Huang J."/>
            <person name="Wang G."/>
        </authorList>
    </citation>
    <scope>NUCLEOTIDE SEQUENCE [LARGE SCALE GENOMIC DNA]</scope>
    <source>
        <strain evidence="1 2">JSM 076056</strain>
    </source>
</reference>
<keyword evidence="2" id="KW-1185">Reference proteome</keyword>
<dbReference type="STRING" id="1385510.GCA_000425205_02522"/>
<gene>
    <name evidence="1" type="ORF">N781_04285</name>
</gene>